<dbReference type="GO" id="GO:0005768">
    <property type="term" value="C:endosome"/>
    <property type="evidence" value="ECO:0007669"/>
    <property type="project" value="TreeGrafter"/>
</dbReference>
<feature type="compositionally biased region" description="Basic and acidic residues" evidence="4">
    <location>
        <begin position="96"/>
        <end position="114"/>
    </location>
</feature>
<sequence length="1025" mass="110338">MQDDPKLQDQRSISQIGAAPTVHYPRRVRHITAIQVRNLTPFPARDALASALNQPAQQPQFTPQGHLADDLDVAVGRKRARRLSSSSNIHVAGVRSDSESVHRDGFERASEGVMRRRTLSKASTSSSSAGAPVSPATARRSSVGVPTVRPPHRQRTISSASGFTSESDRTPSTDWRDSRASSSRLPELLQDTSQCNLEKVLQSRLVETFITMTTLPSEESRSRWTSPAGTPTKTSLSRPGTPSKLHSTASSVKSGQPRSHSRTASASLSNGKAPRSPISAKAPTSSIHRQRPSIPSSLSSPSPSSSPSTSGFPVTPPATPPLPSSPELPSNQGLAVPDYISPIHWPSTHPSFQIDAQSKGEFTPGADLSGSEFRVEVWGKAKHGLGWASTRGVDTKGKGKQTGHGKEDGSEWRVLESWDVDLMNLVPLTDDLAAHPSHLHSNALVVTLSPHGETYYLPPPTPLLEPGHSSTDASGYSSEPESDARVRSAGKIVLYNRPGAEVESSTPAASVQELDEKADHGSFKRKGKRVTSSWPELLQLIHVQACIEDTRRSLSAIVHDIDELVTQPGPTLRREVSEREAWAGQLHAETSTLRSESDSLRECIQARREDLRKRKEMLAAARESHESYSQLDFELEQEIIDERHRLDSLRREVEPLRSDVINTLAFVFPIELLSPPDLLFTILDVPLPIPVGATDPAPPLLLPSHKDVTEEAVATALGYAAQVVHLLAAYMSKHLVYPVTNIGSRSLIKDSISAMVGPRSFPLFTKGVETYRFEYGVYLLNKDIELLMSEQNLRALDMRHTLPNLKNLLLTLTGSERGTRPTQRFSVASSSGSLASLQSPILTASSLPLAPPRTSATALSEHKVSEPPDGLPTVAVTSPTVAGGESPPRSGSTTPTRSVPESRKSRAFLDLTPLTGFGFLRGRYASSSSRSASGSQDGPSSEAAHNTEAMADGGTSAAEPSSGERDEEDDRRTIRGRRDTIVADAEGKVTVNGCAVRGQEDAGEKAANDNGIQHSGAPLLVDGTS</sequence>
<feature type="region of interest" description="Disordered" evidence="4">
    <location>
        <begin position="845"/>
        <end position="907"/>
    </location>
</feature>
<dbReference type="STRING" id="743788.S8E4B9"/>
<dbReference type="Proteomes" id="UP000015241">
    <property type="component" value="Unassembled WGS sequence"/>
</dbReference>
<feature type="region of interest" description="Disordered" evidence="4">
    <location>
        <begin position="499"/>
        <end position="526"/>
    </location>
</feature>
<proteinExistence type="inferred from homology"/>
<feature type="compositionally biased region" description="Polar residues" evidence="4">
    <location>
        <begin position="889"/>
        <end position="899"/>
    </location>
</feature>
<evidence type="ECO:0000256" key="1">
    <source>
        <dbReference type="ARBA" id="ARBA00009574"/>
    </source>
</evidence>
<organism evidence="5 6">
    <name type="scientific">Fomitopsis schrenkii</name>
    <name type="common">Brown rot fungus</name>
    <dbReference type="NCBI Taxonomy" id="2126942"/>
    <lineage>
        <taxon>Eukaryota</taxon>
        <taxon>Fungi</taxon>
        <taxon>Dikarya</taxon>
        <taxon>Basidiomycota</taxon>
        <taxon>Agaricomycotina</taxon>
        <taxon>Agaricomycetes</taxon>
        <taxon>Polyporales</taxon>
        <taxon>Fomitopsis</taxon>
    </lineage>
</organism>
<feature type="compositionally biased region" description="Low complexity" evidence="4">
    <location>
        <begin position="120"/>
        <end position="138"/>
    </location>
</feature>
<feature type="compositionally biased region" description="Basic and acidic residues" evidence="4">
    <location>
        <begin position="998"/>
        <end position="1007"/>
    </location>
</feature>
<feature type="compositionally biased region" description="Polar residues" evidence="4">
    <location>
        <begin position="216"/>
        <end position="270"/>
    </location>
</feature>
<dbReference type="GO" id="GO:0032991">
    <property type="term" value="C:protein-containing complex"/>
    <property type="evidence" value="ECO:0007669"/>
    <property type="project" value="UniProtKB-ARBA"/>
</dbReference>
<evidence type="ECO:0000313" key="5">
    <source>
        <dbReference type="EMBL" id="EPS99612.1"/>
    </source>
</evidence>
<feature type="compositionally biased region" description="Pro residues" evidence="4">
    <location>
        <begin position="314"/>
        <end position="326"/>
    </location>
</feature>
<gene>
    <name evidence="5" type="ORF">FOMPIDRAFT_1147243</name>
</gene>
<dbReference type="HOGENOM" id="CLU_011081_0_0_1"/>
<keyword evidence="6" id="KW-1185">Reference proteome</keyword>
<accession>S8E4B9</accession>
<feature type="region of interest" description="Disordered" evidence="4">
    <location>
        <begin position="216"/>
        <end position="342"/>
    </location>
</feature>
<feature type="compositionally biased region" description="Basic and acidic residues" evidence="4">
    <location>
        <begin position="970"/>
        <end position="987"/>
    </location>
</feature>
<dbReference type="InterPro" id="IPR018791">
    <property type="entry name" value="UV_resistance/autophagy_Atg14"/>
</dbReference>
<comment type="similarity">
    <text evidence="1">Belongs to the ATG14 family.</text>
</comment>
<protein>
    <recommendedName>
        <fullName evidence="2">Autophagy-related protein 14</fullName>
    </recommendedName>
</protein>
<dbReference type="GO" id="GO:0000149">
    <property type="term" value="F:SNARE binding"/>
    <property type="evidence" value="ECO:0007669"/>
    <property type="project" value="TreeGrafter"/>
</dbReference>
<dbReference type="OrthoDB" id="72772at2759"/>
<dbReference type="GO" id="GO:0035493">
    <property type="term" value="P:SNARE complex assembly"/>
    <property type="evidence" value="ECO:0007669"/>
    <property type="project" value="TreeGrafter"/>
</dbReference>
<keyword evidence="3" id="KW-0175">Coiled coil</keyword>
<feature type="compositionally biased region" description="Polar residues" evidence="4">
    <location>
        <begin position="156"/>
        <end position="165"/>
    </location>
</feature>
<evidence type="ECO:0000256" key="3">
    <source>
        <dbReference type="ARBA" id="ARBA00023054"/>
    </source>
</evidence>
<feature type="region of interest" description="Disordered" evidence="4">
    <location>
        <begin position="460"/>
        <end position="483"/>
    </location>
</feature>
<feature type="compositionally biased region" description="Low complexity" evidence="4">
    <location>
        <begin position="292"/>
        <end position="313"/>
    </location>
</feature>
<dbReference type="GO" id="GO:0000323">
    <property type="term" value="C:lytic vacuole"/>
    <property type="evidence" value="ECO:0007669"/>
    <property type="project" value="TreeGrafter"/>
</dbReference>
<feature type="region of interest" description="Disordered" evidence="4">
    <location>
        <begin position="79"/>
        <end position="187"/>
    </location>
</feature>
<dbReference type="PANTHER" id="PTHR15157">
    <property type="entry name" value="UV RADIATION RESISTANCE-ASSOCIATED GENE PROTEIN"/>
    <property type="match status" value="1"/>
</dbReference>
<dbReference type="EMBL" id="KE504155">
    <property type="protein sequence ID" value="EPS99612.1"/>
    <property type="molecule type" value="Genomic_DNA"/>
</dbReference>
<evidence type="ECO:0000313" key="6">
    <source>
        <dbReference type="Proteomes" id="UP000015241"/>
    </source>
</evidence>
<name>S8E4B9_FOMSC</name>
<feature type="compositionally biased region" description="Low complexity" evidence="4">
    <location>
        <begin position="925"/>
        <end position="941"/>
    </location>
</feature>
<evidence type="ECO:0000256" key="2">
    <source>
        <dbReference type="ARBA" id="ARBA00013807"/>
    </source>
</evidence>
<feature type="region of interest" description="Disordered" evidence="4">
    <location>
        <begin position="1"/>
        <end position="21"/>
    </location>
</feature>
<feature type="region of interest" description="Disordered" evidence="4">
    <location>
        <begin position="389"/>
        <end position="410"/>
    </location>
</feature>
<dbReference type="PANTHER" id="PTHR15157:SF5">
    <property type="entry name" value="UV RADIATION RESISTANCE-ASSOCIATED GENE PROTEIN"/>
    <property type="match status" value="1"/>
</dbReference>
<dbReference type="InParanoid" id="S8E4B9"/>
<feature type="compositionally biased region" description="Polar residues" evidence="4">
    <location>
        <begin position="468"/>
        <end position="479"/>
    </location>
</feature>
<evidence type="ECO:0000256" key="4">
    <source>
        <dbReference type="SAM" id="MobiDB-lite"/>
    </source>
</evidence>
<feature type="region of interest" description="Disordered" evidence="4">
    <location>
        <begin position="925"/>
        <end position="1025"/>
    </location>
</feature>
<dbReference type="AlphaFoldDB" id="S8E4B9"/>
<dbReference type="eggNOG" id="KOG2896">
    <property type="taxonomic scope" value="Eukaryota"/>
</dbReference>
<feature type="compositionally biased region" description="Basic and acidic residues" evidence="4">
    <location>
        <begin position="166"/>
        <end position="179"/>
    </location>
</feature>
<reference evidence="5 6" key="1">
    <citation type="journal article" date="2012" name="Science">
        <title>The Paleozoic origin of enzymatic lignin decomposition reconstructed from 31 fungal genomes.</title>
        <authorList>
            <person name="Floudas D."/>
            <person name="Binder M."/>
            <person name="Riley R."/>
            <person name="Barry K."/>
            <person name="Blanchette R.A."/>
            <person name="Henrissat B."/>
            <person name="Martinez A.T."/>
            <person name="Otillar R."/>
            <person name="Spatafora J.W."/>
            <person name="Yadav J.S."/>
            <person name="Aerts A."/>
            <person name="Benoit I."/>
            <person name="Boyd A."/>
            <person name="Carlson A."/>
            <person name="Copeland A."/>
            <person name="Coutinho P.M."/>
            <person name="de Vries R.P."/>
            <person name="Ferreira P."/>
            <person name="Findley K."/>
            <person name="Foster B."/>
            <person name="Gaskell J."/>
            <person name="Glotzer D."/>
            <person name="Gorecki P."/>
            <person name="Heitman J."/>
            <person name="Hesse C."/>
            <person name="Hori C."/>
            <person name="Igarashi K."/>
            <person name="Jurgens J.A."/>
            <person name="Kallen N."/>
            <person name="Kersten P."/>
            <person name="Kohler A."/>
            <person name="Kuees U."/>
            <person name="Kumar T.K.A."/>
            <person name="Kuo A."/>
            <person name="LaButti K."/>
            <person name="Larrondo L.F."/>
            <person name="Lindquist E."/>
            <person name="Ling A."/>
            <person name="Lombard V."/>
            <person name="Lucas S."/>
            <person name="Lundell T."/>
            <person name="Martin R."/>
            <person name="McLaughlin D.J."/>
            <person name="Morgenstern I."/>
            <person name="Morin E."/>
            <person name="Murat C."/>
            <person name="Nagy L.G."/>
            <person name="Nolan M."/>
            <person name="Ohm R.A."/>
            <person name="Patyshakuliyeva A."/>
            <person name="Rokas A."/>
            <person name="Ruiz-Duenas F.J."/>
            <person name="Sabat G."/>
            <person name="Salamov A."/>
            <person name="Samejima M."/>
            <person name="Schmutz J."/>
            <person name="Slot J.C."/>
            <person name="St John F."/>
            <person name="Stenlid J."/>
            <person name="Sun H."/>
            <person name="Sun S."/>
            <person name="Syed K."/>
            <person name="Tsang A."/>
            <person name="Wiebenga A."/>
            <person name="Young D."/>
            <person name="Pisabarro A."/>
            <person name="Eastwood D.C."/>
            <person name="Martin F."/>
            <person name="Cullen D."/>
            <person name="Grigoriev I.V."/>
            <person name="Hibbett D.S."/>
        </authorList>
    </citation>
    <scope>NUCLEOTIDE SEQUENCE</scope>
    <source>
        <strain evidence="6">FP-58527</strain>
    </source>
</reference>
<dbReference type="Pfam" id="PF10186">
    <property type="entry name" value="ATG14"/>
    <property type="match status" value="1"/>
</dbReference>